<dbReference type="EMBL" id="CADEAL010001369">
    <property type="protein sequence ID" value="CAB1431776.1"/>
    <property type="molecule type" value="Genomic_DNA"/>
</dbReference>
<feature type="compositionally biased region" description="Basic and acidic residues" evidence="1">
    <location>
        <begin position="114"/>
        <end position="128"/>
    </location>
</feature>
<reference evidence="2" key="1">
    <citation type="submission" date="2020-03" db="EMBL/GenBank/DDBJ databases">
        <authorList>
            <person name="Weist P."/>
        </authorList>
    </citation>
    <scope>NUCLEOTIDE SEQUENCE</scope>
</reference>
<comment type="caution">
    <text evidence="2">The sequence shown here is derived from an EMBL/GenBank/DDBJ whole genome shotgun (WGS) entry which is preliminary data.</text>
</comment>
<name>A0A9N7YNJ9_PLEPL</name>
<feature type="region of interest" description="Disordered" evidence="1">
    <location>
        <begin position="102"/>
        <end position="128"/>
    </location>
</feature>
<evidence type="ECO:0000313" key="3">
    <source>
        <dbReference type="Proteomes" id="UP001153269"/>
    </source>
</evidence>
<dbReference type="Proteomes" id="UP001153269">
    <property type="component" value="Unassembled WGS sequence"/>
</dbReference>
<proteinExistence type="predicted"/>
<sequence length="128" mass="14087">MSIEVQRRTDRDIMSLNKLKGNNVCPRGRTSASTDDALKESLCGLHTKQHQAALKASVQRSREGLTTDPSGLLEMTHQHSPNTLFCGRLCQHLRVLSLSSTPHVADAPPANADSHARETRDPRRVLSP</sequence>
<evidence type="ECO:0000256" key="1">
    <source>
        <dbReference type="SAM" id="MobiDB-lite"/>
    </source>
</evidence>
<dbReference type="AlphaFoldDB" id="A0A9N7YNJ9"/>
<gene>
    <name evidence="2" type="ORF">PLEPLA_LOCUS19833</name>
</gene>
<accession>A0A9N7YNJ9</accession>
<protein>
    <submittedName>
        <fullName evidence="2">Uncharacterized protein</fullName>
    </submittedName>
</protein>
<keyword evidence="3" id="KW-1185">Reference proteome</keyword>
<organism evidence="2 3">
    <name type="scientific">Pleuronectes platessa</name>
    <name type="common">European plaice</name>
    <dbReference type="NCBI Taxonomy" id="8262"/>
    <lineage>
        <taxon>Eukaryota</taxon>
        <taxon>Metazoa</taxon>
        <taxon>Chordata</taxon>
        <taxon>Craniata</taxon>
        <taxon>Vertebrata</taxon>
        <taxon>Euteleostomi</taxon>
        <taxon>Actinopterygii</taxon>
        <taxon>Neopterygii</taxon>
        <taxon>Teleostei</taxon>
        <taxon>Neoteleostei</taxon>
        <taxon>Acanthomorphata</taxon>
        <taxon>Carangaria</taxon>
        <taxon>Pleuronectiformes</taxon>
        <taxon>Pleuronectoidei</taxon>
        <taxon>Pleuronectidae</taxon>
        <taxon>Pleuronectes</taxon>
    </lineage>
</organism>
<evidence type="ECO:0000313" key="2">
    <source>
        <dbReference type="EMBL" id="CAB1431776.1"/>
    </source>
</evidence>